<evidence type="ECO:0000313" key="3">
    <source>
        <dbReference type="Proteomes" id="UP000054729"/>
    </source>
</evidence>
<dbReference type="InterPro" id="IPR050697">
    <property type="entry name" value="Adenylyl/Guanylyl_Cyclase_3/4"/>
</dbReference>
<dbReference type="GO" id="GO:0006171">
    <property type="term" value="P:cAMP biosynthetic process"/>
    <property type="evidence" value="ECO:0007669"/>
    <property type="project" value="TreeGrafter"/>
</dbReference>
<dbReference type="CDD" id="cd07302">
    <property type="entry name" value="CHD"/>
    <property type="match status" value="1"/>
</dbReference>
<dbReference type="GO" id="GO:0004016">
    <property type="term" value="F:adenylate cyclase activity"/>
    <property type="evidence" value="ECO:0007669"/>
    <property type="project" value="UniProtKB-EC"/>
</dbReference>
<dbReference type="Proteomes" id="UP000054729">
    <property type="component" value="Unassembled WGS sequence"/>
</dbReference>
<gene>
    <name evidence="2" type="ORF">Lwal_2988</name>
</gene>
<dbReference type="Gene3D" id="3.30.70.1230">
    <property type="entry name" value="Nucleotide cyclase"/>
    <property type="match status" value="1"/>
</dbReference>
<evidence type="ECO:0000259" key="1">
    <source>
        <dbReference type="PROSITE" id="PS50125"/>
    </source>
</evidence>
<dbReference type="AlphaFoldDB" id="A0A0W1A1Q4"/>
<organism evidence="2 3">
    <name type="scientific">Legionella waltersii</name>
    <dbReference type="NCBI Taxonomy" id="66969"/>
    <lineage>
        <taxon>Bacteria</taxon>
        <taxon>Pseudomonadati</taxon>
        <taxon>Pseudomonadota</taxon>
        <taxon>Gammaproteobacteria</taxon>
        <taxon>Legionellales</taxon>
        <taxon>Legionellaceae</taxon>
        <taxon>Legionella</taxon>
    </lineage>
</organism>
<dbReference type="PANTHER" id="PTHR43081">
    <property type="entry name" value="ADENYLATE CYCLASE, TERMINAL-DIFFERENTIATION SPECIFIC-RELATED"/>
    <property type="match status" value="1"/>
</dbReference>
<dbReference type="InterPro" id="IPR001054">
    <property type="entry name" value="A/G_cyclase"/>
</dbReference>
<dbReference type="PROSITE" id="PS50125">
    <property type="entry name" value="GUANYLATE_CYCLASE_2"/>
    <property type="match status" value="1"/>
</dbReference>
<dbReference type="InterPro" id="IPR029787">
    <property type="entry name" value="Nucleotide_cyclase"/>
</dbReference>
<dbReference type="EMBL" id="LNZB01000060">
    <property type="protein sequence ID" value="KTD74947.1"/>
    <property type="molecule type" value="Genomic_DNA"/>
</dbReference>
<dbReference type="SMART" id="SM00044">
    <property type="entry name" value="CYCc"/>
    <property type="match status" value="1"/>
</dbReference>
<comment type="caution">
    <text evidence="2">The sequence shown here is derived from an EMBL/GenBank/DDBJ whole genome shotgun (WGS) entry which is preliminary data.</text>
</comment>
<proteinExistence type="predicted"/>
<feature type="domain" description="Guanylate cyclase" evidence="1">
    <location>
        <begin position="1"/>
        <end position="111"/>
    </location>
</feature>
<dbReference type="GO" id="GO:0035556">
    <property type="term" value="P:intracellular signal transduction"/>
    <property type="evidence" value="ECO:0007669"/>
    <property type="project" value="InterPro"/>
</dbReference>
<dbReference type="SUPFAM" id="SSF55073">
    <property type="entry name" value="Nucleotide cyclase"/>
    <property type="match status" value="1"/>
</dbReference>
<dbReference type="Pfam" id="PF00211">
    <property type="entry name" value="Guanylate_cyc"/>
    <property type="match status" value="1"/>
</dbReference>
<name>A0A0W1A1Q4_9GAMM</name>
<dbReference type="STRING" id="66969.Lwal_2988"/>
<keyword evidence="2" id="KW-0456">Lyase</keyword>
<sequence length="167" mass="18480">MLHLCDYFEELSKIITSENGTIDKYIGDAIMAFWGAPIEDESHCLKACNAALKCQLRLNELNEQWEKQKKPKLLTGIGIHTGSAIIGNIGSSSRLNYTAIGDTINTASRLESLSKQYGSVIVVSEDVVNATQDHFEFRFLEQVSIRGKTGSYKIYELVGVKSIKSSS</sequence>
<dbReference type="EC" id="4.6.1.1" evidence="2"/>
<evidence type="ECO:0000313" key="2">
    <source>
        <dbReference type="EMBL" id="KTD74947.1"/>
    </source>
</evidence>
<dbReference type="PATRIC" id="fig|66969.6.peg.3255"/>
<keyword evidence="3" id="KW-1185">Reference proteome</keyword>
<protein>
    <submittedName>
        <fullName evidence="2">Guanylate cyclase</fullName>
        <ecNumber evidence="2">4.6.1.1</ecNumber>
    </submittedName>
</protein>
<reference evidence="2 3" key="1">
    <citation type="submission" date="2015-11" db="EMBL/GenBank/DDBJ databases">
        <title>Genomic analysis of 38 Legionella species identifies large and diverse effector repertoires.</title>
        <authorList>
            <person name="Burstein D."/>
            <person name="Amaro F."/>
            <person name="Zusman T."/>
            <person name="Lifshitz Z."/>
            <person name="Cohen O."/>
            <person name="Gilbert J.A."/>
            <person name="Pupko T."/>
            <person name="Shuman H.A."/>
            <person name="Segal G."/>
        </authorList>
    </citation>
    <scope>NUCLEOTIDE SEQUENCE [LARGE SCALE GENOMIC DNA]</scope>
    <source>
        <strain evidence="2 3">ATCC 51914</strain>
    </source>
</reference>
<dbReference type="PANTHER" id="PTHR43081:SF1">
    <property type="entry name" value="ADENYLATE CYCLASE, TERMINAL-DIFFERENTIATION SPECIFIC"/>
    <property type="match status" value="1"/>
</dbReference>
<accession>A0A0W1A1Q4</accession>